<proteinExistence type="predicted"/>
<dbReference type="AlphaFoldDB" id="A0A085WKS5"/>
<protein>
    <submittedName>
        <fullName evidence="1">Uncharacterized protein</fullName>
    </submittedName>
</protein>
<organism evidence="1 2">
    <name type="scientific">Hyalangium minutum</name>
    <dbReference type="NCBI Taxonomy" id="394096"/>
    <lineage>
        <taxon>Bacteria</taxon>
        <taxon>Pseudomonadati</taxon>
        <taxon>Myxococcota</taxon>
        <taxon>Myxococcia</taxon>
        <taxon>Myxococcales</taxon>
        <taxon>Cystobacterineae</taxon>
        <taxon>Archangiaceae</taxon>
        <taxon>Hyalangium</taxon>
    </lineage>
</organism>
<reference evidence="1 2" key="1">
    <citation type="submission" date="2014-04" db="EMBL/GenBank/DDBJ databases">
        <title>Genome assembly of Hyalangium minutum DSM 14724.</title>
        <authorList>
            <person name="Sharma G."/>
            <person name="Subramanian S."/>
        </authorList>
    </citation>
    <scope>NUCLEOTIDE SEQUENCE [LARGE SCALE GENOMIC DNA]</scope>
    <source>
        <strain evidence="1 2">DSM 14724</strain>
    </source>
</reference>
<evidence type="ECO:0000313" key="2">
    <source>
        <dbReference type="Proteomes" id="UP000028725"/>
    </source>
</evidence>
<comment type="caution">
    <text evidence="1">The sequence shown here is derived from an EMBL/GenBank/DDBJ whole genome shotgun (WGS) entry which is preliminary data.</text>
</comment>
<gene>
    <name evidence="1" type="ORF">DB31_7525</name>
</gene>
<dbReference type="EMBL" id="JMCB01000006">
    <property type="protein sequence ID" value="KFE68288.1"/>
    <property type="molecule type" value="Genomic_DNA"/>
</dbReference>
<name>A0A085WKS5_9BACT</name>
<dbReference type="STRING" id="394096.DB31_7525"/>
<evidence type="ECO:0000313" key="1">
    <source>
        <dbReference type="EMBL" id="KFE68288.1"/>
    </source>
</evidence>
<keyword evidence="2" id="KW-1185">Reference proteome</keyword>
<dbReference type="Proteomes" id="UP000028725">
    <property type="component" value="Unassembled WGS sequence"/>
</dbReference>
<dbReference type="RefSeq" id="WP_044188924.1">
    <property type="nucleotide sequence ID" value="NZ_JMCB01000006.1"/>
</dbReference>
<accession>A0A085WKS5</accession>
<sequence>MASSLATVREALREFEASGVFSEPAFAALRTLLAGAVPGELVDGLLGLFFERHILQATRRRELLAMDDEALGRALRHRFRQVVADGRDGHEVAHALGAHVRDVLARGSGEVPKSAPWPSLLTHGERFSRALVEEALRAYAAELLRWPTPAEAVRELLRRYSPEVPELRSEDSGLHDPPEALRRRMDAQRLARKLLEVLKPQERELLRHLLLDEGTVEDWAREQGMARATAYRVLARLKTVCASALQGRSNSTQLKALEELFSSRGR</sequence>